<keyword evidence="6 7" id="KW-0472">Membrane</keyword>
<comment type="caution">
    <text evidence="8">The sequence shown here is derived from an EMBL/GenBank/DDBJ whole genome shotgun (WGS) entry which is preliminary data.</text>
</comment>
<evidence type="ECO:0000256" key="5">
    <source>
        <dbReference type="ARBA" id="ARBA00022989"/>
    </source>
</evidence>
<feature type="transmembrane region" description="Helical" evidence="7">
    <location>
        <begin position="40"/>
        <end position="57"/>
    </location>
</feature>
<evidence type="ECO:0000256" key="7">
    <source>
        <dbReference type="SAM" id="Phobius"/>
    </source>
</evidence>
<name>A0ABS8W4H2_9GAMM</name>
<feature type="transmembrane region" description="Helical" evidence="7">
    <location>
        <begin position="106"/>
        <end position="125"/>
    </location>
</feature>
<evidence type="ECO:0000256" key="3">
    <source>
        <dbReference type="ARBA" id="ARBA00022475"/>
    </source>
</evidence>
<dbReference type="Gene3D" id="1.10.1760.20">
    <property type="match status" value="1"/>
</dbReference>
<organism evidence="8 9">
    <name type="scientific">Motilimonas cestriensis</name>
    <dbReference type="NCBI Taxonomy" id="2742685"/>
    <lineage>
        <taxon>Bacteria</taxon>
        <taxon>Pseudomonadati</taxon>
        <taxon>Pseudomonadota</taxon>
        <taxon>Gammaproteobacteria</taxon>
        <taxon>Alteromonadales</taxon>
        <taxon>Alteromonadales genera incertae sedis</taxon>
        <taxon>Motilimonas</taxon>
    </lineage>
</organism>
<evidence type="ECO:0000256" key="4">
    <source>
        <dbReference type="ARBA" id="ARBA00022692"/>
    </source>
</evidence>
<dbReference type="RefSeq" id="WP_233050993.1">
    <property type="nucleotide sequence ID" value="NZ_JAIMJA010000001.1"/>
</dbReference>
<keyword evidence="4 7" id="KW-0812">Transmembrane</keyword>
<protein>
    <recommendedName>
        <fullName evidence="10">Integral membrane protein</fullName>
    </recommendedName>
</protein>
<keyword evidence="9" id="KW-1185">Reference proteome</keyword>
<feature type="transmembrane region" description="Helical" evidence="7">
    <location>
        <begin position="137"/>
        <end position="165"/>
    </location>
</feature>
<evidence type="ECO:0008006" key="10">
    <source>
        <dbReference type="Google" id="ProtNLM"/>
    </source>
</evidence>
<feature type="transmembrane region" description="Helical" evidence="7">
    <location>
        <begin position="177"/>
        <end position="203"/>
    </location>
</feature>
<evidence type="ECO:0000256" key="1">
    <source>
        <dbReference type="ARBA" id="ARBA00004651"/>
    </source>
</evidence>
<comment type="subcellular location">
    <subcellularLocation>
        <location evidence="1">Cell membrane</location>
        <topology evidence="1">Multi-pass membrane protein</topology>
    </subcellularLocation>
</comment>
<evidence type="ECO:0000256" key="6">
    <source>
        <dbReference type="ARBA" id="ARBA00023136"/>
    </source>
</evidence>
<proteinExistence type="predicted"/>
<keyword evidence="3" id="KW-1003">Cell membrane</keyword>
<feature type="transmembrane region" description="Helical" evidence="7">
    <location>
        <begin position="6"/>
        <end position="28"/>
    </location>
</feature>
<feature type="transmembrane region" description="Helical" evidence="7">
    <location>
        <begin position="69"/>
        <end position="94"/>
    </location>
</feature>
<dbReference type="Pfam" id="PF01891">
    <property type="entry name" value="CbiM"/>
    <property type="match status" value="1"/>
</dbReference>
<keyword evidence="5 7" id="KW-1133">Transmembrane helix</keyword>
<evidence type="ECO:0000313" key="8">
    <source>
        <dbReference type="EMBL" id="MCE2593380.1"/>
    </source>
</evidence>
<evidence type="ECO:0000256" key="2">
    <source>
        <dbReference type="ARBA" id="ARBA00022448"/>
    </source>
</evidence>
<dbReference type="InterPro" id="IPR002751">
    <property type="entry name" value="CbiM/NikMN"/>
</dbReference>
<keyword evidence="2" id="KW-0813">Transport</keyword>
<accession>A0ABS8W4H2</accession>
<gene>
    <name evidence="8" type="ORF">K6Y31_00915</name>
</gene>
<dbReference type="Proteomes" id="UP001201273">
    <property type="component" value="Unassembled WGS sequence"/>
</dbReference>
<evidence type="ECO:0000313" key="9">
    <source>
        <dbReference type="Proteomes" id="UP001201273"/>
    </source>
</evidence>
<dbReference type="EMBL" id="JAIMJA010000001">
    <property type="protein sequence ID" value="MCE2593380.1"/>
    <property type="molecule type" value="Genomic_DNA"/>
</dbReference>
<sequence length="217" mass="24145">MDNLAIEFTFLSGLALLCVIFLVACCLYRTFPFHHIPSDLQQRCLGIAVALLPLWLLKAGLHPGLEMHFLGLTVATLMIGWHLSLLIGVANLLLLGIWQGSSPAQITIEALLGVALPIGITVSVLTGYRRYLPQHFFIYIFVCGFFAAALAMLGRHLALGLFYLIDGQYRASAVTEDYLYLWPLLLFPEALLNGMAVTLMATYRPQWLTSFRDKDLS</sequence>
<reference evidence="8 9" key="1">
    <citation type="journal article" date="2022" name="Environ. Microbiol. Rep.">
        <title>Eco-phylogenetic analyses reveal divergent evolution of vitamin B12 metabolism in the marine bacterial family 'Psychromonadaceae'.</title>
        <authorList>
            <person name="Jin X."/>
            <person name="Yang Y."/>
            <person name="Cao H."/>
            <person name="Gao B."/>
            <person name="Zhao Z."/>
        </authorList>
    </citation>
    <scope>NUCLEOTIDE SEQUENCE [LARGE SCALE GENOMIC DNA]</scope>
    <source>
        <strain evidence="8 9">MKS20</strain>
    </source>
</reference>